<evidence type="ECO:0000256" key="1">
    <source>
        <dbReference type="ARBA" id="ARBA00004752"/>
    </source>
</evidence>
<dbReference type="GO" id="GO:0005576">
    <property type="term" value="C:extracellular region"/>
    <property type="evidence" value="ECO:0007669"/>
    <property type="project" value="TreeGrafter"/>
</dbReference>
<dbReference type="Pfam" id="PF03734">
    <property type="entry name" value="YkuD"/>
    <property type="match status" value="1"/>
</dbReference>
<dbReference type="GO" id="GO:0071972">
    <property type="term" value="F:peptidoglycan L,D-transpeptidase activity"/>
    <property type="evidence" value="ECO:0007669"/>
    <property type="project" value="TreeGrafter"/>
</dbReference>
<organism evidence="9">
    <name type="scientific">Cyanothece sp. (strain PCC 7425 / ATCC 29141)</name>
    <dbReference type="NCBI Taxonomy" id="395961"/>
    <lineage>
        <taxon>Bacteria</taxon>
        <taxon>Bacillati</taxon>
        <taxon>Cyanobacteriota</taxon>
        <taxon>Cyanophyceae</taxon>
        <taxon>Gomontiellales</taxon>
        <taxon>Cyanothecaceae</taxon>
        <taxon>Cyanothece</taxon>
    </lineage>
</organism>
<gene>
    <name evidence="9" type="ordered locus">Cyan7425_1986</name>
</gene>
<dbReference type="InterPro" id="IPR005490">
    <property type="entry name" value="LD_TPept_cat_dom"/>
</dbReference>
<evidence type="ECO:0000256" key="4">
    <source>
        <dbReference type="ARBA" id="ARBA00022984"/>
    </source>
</evidence>
<dbReference type="UniPathway" id="UPA00219"/>
<dbReference type="PANTHER" id="PTHR30582">
    <property type="entry name" value="L,D-TRANSPEPTIDASE"/>
    <property type="match status" value="1"/>
</dbReference>
<feature type="domain" description="L,D-TPase catalytic" evidence="8">
    <location>
        <begin position="144"/>
        <end position="257"/>
    </location>
</feature>
<reference evidence="9" key="1">
    <citation type="submission" date="2009-01" db="EMBL/GenBank/DDBJ databases">
        <title>Complete sequence of chromosome Cyanothece sp. PCC 7425.</title>
        <authorList>
            <consortium name="US DOE Joint Genome Institute"/>
            <person name="Lucas S."/>
            <person name="Copeland A."/>
            <person name="Lapidus A."/>
            <person name="Glavina del Rio T."/>
            <person name="Dalin E."/>
            <person name="Tice H."/>
            <person name="Bruce D."/>
            <person name="Goodwin L."/>
            <person name="Pitluck S."/>
            <person name="Sims D."/>
            <person name="Meineke L."/>
            <person name="Brettin T."/>
            <person name="Detter J.C."/>
            <person name="Han C."/>
            <person name="Larimer F."/>
            <person name="Land M."/>
            <person name="Hauser L."/>
            <person name="Kyrpides N."/>
            <person name="Ovchinnikova G."/>
            <person name="Liberton M."/>
            <person name="Stoeckel J."/>
            <person name="Banerjee A."/>
            <person name="Singh A."/>
            <person name="Page L."/>
            <person name="Sato H."/>
            <person name="Zhao L."/>
            <person name="Sherman L."/>
            <person name="Pakrasi H."/>
            <person name="Richardson P."/>
        </authorList>
    </citation>
    <scope>NUCLEOTIDE SEQUENCE</scope>
    <source>
        <strain evidence="9">PCC 7425</strain>
    </source>
</reference>
<feature type="compositionally biased region" description="Pro residues" evidence="7">
    <location>
        <begin position="84"/>
        <end position="100"/>
    </location>
</feature>
<name>B8HTC5_CYAP4</name>
<comment type="pathway">
    <text evidence="1 6">Cell wall biogenesis; peptidoglycan biosynthesis.</text>
</comment>
<dbReference type="eggNOG" id="COG1376">
    <property type="taxonomic scope" value="Bacteria"/>
</dbReference>
<dbReference type="InterPro" id="IPR038063">
    <property type="entry name" value="Transpep_catalytic_dom"/>
</dbReference>
<dbReference type="CDD" id="cd16913">
    <property type="entry name" value="YkuD_like"/>
    <property type="match status" value="1"/>
</dbReference>
<evidence type="ECO:0000256" key="6">
    <source>
        <dbReference type="PROSITE-ProRule" id="PRU01373"/>
    </source>
</evidence>
<dbReference type="InterPro" id="IPR050979">
    <property type="entry name" value="LD-transpeptidase"/>
</dbReference>
<evidence type="ECO:0000256" key="2">
    <source>
        <dbReference type="ARBA" id="ARBA00022679"/>
    </source>
</evidence>
<proteinExistence type="predicted"/>
<dbReference type="PANTHER" id="PTHR30582:SF2">
    <property type="entry name" value="L,D-TRANSPEPTIDASE YCIB-RELATED"/>
    <property type="match status" value="1"/>
</dbReference>
<dbReference type="GO" id="GO:0008360">
    <property type="term" value="P:regulation of cell shape"/>
    <property type="evidence" value="ECO:0007669"/>
    <property type="project" value="UniProtKB-UniRule"/>
</dbReference>
<feature type="region of interest" description="Disordered" evidence="7">
    <location>
        <begin position="39"/>
        <end position="128"/>
    </location>
</feature>
<evidence type="ECO:0000256" key="3">
    <source>
        <dbReference type="ARBA" id="ARBA00022960"/>
    </source>
</evidence>
<dbReference type="PROSITE" id="PS52029">
    <property type="entry name" value="LD_TPASE"/>
    <property type="match status" value="1"/>
</dbReference>
<evidence type="ECO:0000259" key="8">
    <source>
        <dbReference type="PROSITE" id="PS52029"/>
    </source>
</evidence>
<dbReference type="GO" id="GO:0018104">
    <property type="term" value="P:peptidoglycan-protein cross-linking"/>
    <property type="evidence" value="ECO:0007669"/>
    <property type="project" value="TreeGrafter"/>
</dbReference>
<dbReference type="Gene3D" id="2.40.440.10">
    <property type="entry name" value="L,D-transpeptidase catalytic domain-like"/>
    <property type="match status" value="1"/>
</dbReference>
<accession>B8HTC5</accession>
<evidence type="ECO:0000313" key="9">
    <source>
        <dbReference type="EMBL" id="ACL44351.1"/>
    </source>
</evidence>
<dbReference type="AlphaFoldDB" id="B8HTC5"/>
<keyword evidence="4 6" id="KW-0573">Peptidoglycan synthesis</keyword>
<evidence type="ECO:0000256" key="5">
    <source>
        <dbReference type="ARBA" id="ARBA00023316"/>
    </source>
</evidence>
<feature type="compositionally biased region" description="Low complexity" evidence="7">
    <location>
        <begin position="101"/>
        <end position="112"/>
    </location>
</feature>
<dbReference type="EMBL" id="CP001344">
    <property type="protein sequence ID" value="ACL44351.1"/>
    <property type="molecule type" value="Genomic_DNA"/>
</dbReference>
<keyword evidence="5 6" id="KW-0961">Cell wall biogenesis/degradation</keyword>
<dbReference type="HOGENOM" id="CLU_1080611_0_0_3"/>
<dbReference type="GO" id="GO:0016740">
    <property type="term" value="F:transferase activity"/>
    <property type="evidence" value="ECO:0007669"/>
    <property type="project" value="UniProtKB-KW"/>
</dbReference>
<feature type="active site" description="Proton donor/acceptor" evidence="6">
    <location>
        <position position="217"/>
    </location>
</feature>
<feature type="compositionally biased region" description="Low complexity" evidence="7">
    <location>
        <begin position="71"/>
        <end position="83"/>
    </location>
</feature>
<protein>
    <submittedName>
        <fullName evidence="9">ErfK/YbiS/YcfS/YnhG family protein</fullName>
    </submittedName>
</protein>
<sequence>MFFTKFLSKSAFQFKTVSFSSALGFWVVLNFLDPVFAQSQSTPSPTAIPSPTIAPSASPTPAATPSPSPTPAASSSPTVQPTPSASPSPVAKPSPSPTPGPKATSAPTVKPSPSVPPKSTGQKQVPKKDPIAAKISALKQTQQRWIQISLTRQRLIAWEGNKPVYAVIISTGKPGTETPSGIYTIQTKLRQARMQGDDYDIPDVPYTMYYDGSYAIHGAYWHRSFGTPVSHGCVNVAVDHAGWLFNWANVGTPVIVQ</sequence>
<feature type="compositionally biased region" description="Low complexity" evidence="7">
    <location>
        <begin position="39"/>
        <end position="61"/>
    </location>
</feature>
<dbReference type="GO" id="GO:0071555">
    <property type="term" value="P:cell wall organization"/>
    <property type="evidence" value="ECO:0007669"/>
    <property type="project" value="UniProtKB-UniRule"/>
</dbReference>
<dbReference type="SUPFAM" id="SSF141523">
    <property type="entry name" value="L,D-transpeptidase catalytic domain-like"/>
    <property type="match status" value="1"/>
</dbReference>
<evidence type="ECO:0000256" key="7">
    <source>
        <dbReference type="SAM" id="MobiDB-lite"/>
    </source>
</evidence>
<keyword evidence="3 6" id="KW-0133">Cell shape</keyword>
<feature type="active site" description="Nucleophile" evidence="6">
    <location>
        <position position="233"/>
    </location>
</feature>
<dbReference type="KEGG" id="cyn:Cyan7425_1986"/>
<keyword evidence="2" id="KW-0808">Transferase</keyword>